<evidence type="ECO:0000256" key="2">
    <source>
        <dbReference type="SAM" id="SignalP"/>
    </source>
</evidence>
<accession>A0ABT8BHD7</accession>
<sequence>MRVVLLVAGLLMGLSGRASAQPDPSPYKPRPPMPQADIPAGSSDDAQARRDRAEAARKIREKNFDDRVRRATSSICSNCTAGPSPHRRTRERAAPEPLDPMFDPAEAPALPD</sequence>
<evidence type="ECO:0000313" key="4">
    <source>
        <dbReference type="Proteomes" id="UP001224644"/>
    </source>
</evidence>
<proteinExistence type="predicted"/>
<feature type="compositionally biased region" description="Basic and acidic residues" evidence="1">
    <location>
        <begin position="46"/>
        <end position="69"/>
    </location>
</feature>
<evidence type="ECO:0000313" key="3">
    <source>
        <dbReference type="EMBL" id="MDN3591557.1"/>
    </source>
</evidence>
<feature type="region of interest" description="Disordered" evidence="1">
    <location>
        <begin position="13"/>
        <end position="112"/>
    </location>
</feature>
<keyword evidence="4" id="KW-1185">Reference proteome</keyword>
<feature type="compositionally biased region" description="Polar residues" evidence="1">
    <location>
        <begin position="71"/>
        <end position="81"/>
    </location>
</feature>
<feature type="signal peptide" evidence="2">
    <location>
        <begin position="1"/>
        <end position="20"/>
    </location>
</feature>
<organism evidence="3 4">
    <name type="scientific">Methylobacterium adhaesivum</name>
    <dbReference type="NCBI Taxonomy" id="333297"/>
    <lineage>
        <taxon>Bacteria</taxon>
        <taxon>Pseudomonadati</taxon>
        <taxon>Pseudomonadota</taxon>
        <taxon>Alphaproteobacteria</taxon>
        <taxon>Hyphomicrobiales</taxon>
        <taxon>Methylobacteriaceae</taxon>
        <taxon>Methylobacterium</taxon>
    </lineage>
</organism>
<gene>
    <name evidence="3" type="ORF">QWZ12_13175</name>
</gene>
<protein>
    <submittedName>
        <fullName evidence="3">Uncharacterized protein</fullName>
    </submittedName>
</protein>
<dbReference type="Proteomes" id="UP001224644">
    <property type="component" value="Unassembled WGS sequence"/>
</dbReference>
<name>A0ABT8BHD7_9HYPH</name>
<dbReference type="EMBL" id="JAUFPX010000012">
    <property type="protein sequence ID" value="MDN3591557.1"/>
    <property type="molecule type" value="Genomic_DNA"/>
</dbReference>
<reference evidence="4" key="1">
    <citation type="journal article" date="2019" name="Int. J. Syst. Evol. Microbiol.">
        <title>The Global Catalogue of Microorganisms (GCM) 10K type strain sequencing project: providing services to taxonomists for standard genome sequencing and annotation.</title>
        <authorList>
            <consortium name="The Broad Institute Genomics Platform"/>
            <consortium name="The Broad Institute Genome Sequencing Center for Infectious Disease"/>
            <person name="Wu L."/>
            <person name="Ma J."/>
        </authorList>
    </citation>
    <scope>NUCLEOTIDE SEQUENCE [LARGE SCALE GENOMIC DNA]</scope>
    <source>
        <strain evidence="4">CECT 7069</strain>
    </source>
</reference>
<feature type="chain" id="PRO_5046942109" evidence="2">
    <location>
        <begin position="21"/>
        <end position="112"/>
    </location>
</feature>
<keyword evidence="2" id="KW-0732">Signal</keyword>
<dbReference type="RefSeq" id="WP_238225543.1">
    <property type="nucleotide sequence ID" value="NZ_BPQD01000014.1"/>
</dbReference>
<feature type="compositionally biased region" description="Pro residues" evidence="1">
    <location>
        <begin position="23"/>
        <end position="34"/>
    </location>
</feature>
<comment type="caution">
    <text evidence="3">The sequence shown here is derived from an EMBL/GenBank/DDBJ whole genome shotgun (WGS) entry which is preliminary data.</text>
</comment>
<evidence type="ECO:0000256" key="1">
    <source>
        <dbReference type="SAM" id="MobiDB-lite"/>
    </source>
</evidence>